<sequence>MRANEELSPKQITIGVVKQYLAEGYFFLPTKMSLIFRDWDGFNSETRNKLLDSFKNTLVSDAEIKGPDNIVSSSSSSSSSDPASIGIKLREFDETLYFHPGLKVHYSGILENKGEHDDTPGEDSQKTLAQALEIDALKDTLFILSPLPLPSEVLSFEDNDQEDDGSREFYLSQTKNMEQGAKVNALFVKFSLELLTKKYPKSSDEYKLIENELLLQSNTPEAAEERKTFRNETIWSGIDLDRCYDFVTTFYEAFSRLEEKKQKFQASDPDAAEAIRNMQDSLTQKIDAYVQGNLNNEDFYSQCMAILDDERIRQPLEKHRGCAGIFSGLTRVLSNFAALFGFRTDSAKKLDALKEELAALTGHPSPEAQRTEEFFDRLGNFDMDGPGSRR</sequence>
<name>A0A0W0TVL0_9GAMM</name>
<accession>A0A0W0TVL0</accession>
<dbReference type="RefSeq" id="WP_028387384.1">
    <property type="nucleotide sequence ID" value="NZ_CAAAHN010000007.1"/>
</dbReference>
<reference evidence="1 2" key="1">
    <citation type="submission" date="2015-11" db="EMBL/GenBank/DDBJ databases">
        <title>Genomic analysis of 38 Legionella species identifies large and diverse effector repertoires.</title>
        <authorList>
            <person name="Burstein D."/>
            <person name="Amaro F."/>
            <person name="Zusman T."/>
            <person name="Lifshitz Z."/>
            <person name="Cohen O."/>
            <person name="Gilbert J.A."/>
            <person name="Pupko T."/>
            <person name="Shuman H.A."/>
            <person name="Segal G."/>
        </authorList>
    </citation>
    <scope>NUCLEOTIDE SEQUENCE [LARGE SCALE GENOMIC DNA]</scope>
    <source>
        <strain evidence="1 2">ATCC 49504</strain>
    </source>
</reference>
<dbReference type="PATRIC" id="fig|45065.4.peg.1234"/>
<protein>
    <submittedName>
        <fullName evidence="1">Uncharacterized protein</fullName>
    </submittedName>
</protein>
<gene>
    <name evidence="1" type="ORF">Lgee_1149</name>
</gene>
<dbReference type="Proteomes" id="UP000054785">
    <property type="component" value="Unassembled WGS sequence"/>
</dbReference>
<dbReference type="STRING" id="45065.Lgee_1149"/>
<evidence type="ECO:0000313" key="2">
    <source>
        <dbReference type="Proteomes" id="UP000054785"/>
    </source>
</evidence>
<dbReference type="EMBL" id="LNYC01000044">
    <property type="protein sequence ID" value="KTC99657.1"/>
    <property type="molecule type" value="Genomic_DNA"/>
</dbReference>
<dbReference type="AlphaFoldDB" id="A0A0W0TVL0"/>
<evidence type="ECO:0000313" key="1">
    <source>
        <dbReference type="EMBL" id="KTC99657.1"/>
    </source>
</evidence>
<dbReference type="OrthoDB" id="5653025at2"/>
<comment type="caution">
    <text evidence="1">The sequence shown here is derived from an EMBL/GenBank/DDBJ whole genome shotgun (WGS) entry which is preliminary data.</text>
</comment>
<organism evidence="1 2">
    <name type="scientific">Legionella geestiana</name>
    <dbReference type="NCBI Taxonomy" id="45065"/>
    <lineage>
        <taxon>Bacteria</taxon>
        <taxon>Pseudomonadati</taxon>
        <taxon>Pseudomonadota</taxon>
        <taxon>Gammaproteobacteria</taxon>
        <taxon>Legionellales</taxon>
        <taxon>Legionellaceae</taxon>
        <taxon>Legionella</taxon>
    </lineage>
</organism>
<proteinExistence type="predicted"/>
<keyword evidence="2" id="KW-1185">Reference proteome</keyword>